<keyword evidence="2" id="KW-0853">WD repeat</keyword>
<dbReference type="InterPro" id="IPR001680">
    <property type="entry name" value="WD40_rpt"/>
</dbReference>
<dbReference type="SUPFAM" id="SSF50978">
    <property type="entry name" value="WD40 repeat-like"/>
    <property type="match status" value="1"/>
</dbReference>
<dbReference type="InterPro" id="IPR051242">
    <property type="entry name" value="WD-EF-hand_domain"/>
</dbReference>
<evidence type="ECO:0000256" key="2">
    <source>
        <dbReference type="PROSITE-ProRule" id="PRU00221"/>
    </source>
</evidence>
<reference evidence="3" key="1">
    <citation type="submission" date="2021-02" db="EMBL/GenBank/DDBJ databases">
        <title>Comparative genomics reveals that relaxation of natural selection precedes convergent phenotypic evolution of cavefish.</title>
        <authorList>
            <person name="Peng Z."/>
        </authorList>
    </citation>
    <scope>NUCLEOTIDE SEQUENCE</scope>
    <source>
        <tissue evidence="3">Muscle</tissue>
    </source>
</reference>
<feature type="repeat" description="WD" evidence="2">
    <location>
        <begin position="1"/>
        <end position="27"/>
    </location>
</feature>
<sequence>MGLSSDQENGLLVTGDTTGSIKVWDISQYALSAGDECATELPPLLHSWRGHEGALVSSEILAHGSRIFVLTVSVDCRACLWTIDGGYVGCFGQEEKWDISNPDTYQISRIIV</sequence>
<evidence type="ECO:0000313" key="4">
    <source>
        <dbReference type="Proteomes" id="UP001059041"/>
    </source>
</evidence>
<dbReference type="Gene3D" id="2.130.10.10">
    <property type="entry name" value="YVTN repeat-like/Quinoprotein amine dehydrogenase"/>
    <property type="match status" value="1"/>
</dbReference>
<dbReference type="PANTHER" id="PTHR44324:SF3">
    <property type="entry name" value="WD REPEAT-CONTAINING PROTEIN 49-LIKE"/>
    <property type="match status" value="1"/>
</dbReference>
<dbReference type="InterPro" id="IPR036322">
    <property type="entry name" value="WD40_repeat_dom_sf"/>
</dbReference>
<dbReference type="InterPro" id="IPR015943">
    <property type="entry name" value="WD40/YVTN_repeat-like_dom_sf"/>
</dbReference>
<dbReference type="AlphaFoldDB" id="A0A9W7TIP3"/>
<dbReference type="PROSITE" id="PS50082">
    <property type="entry name" value="WD_REPEATS_2"/>
    <property type="match status" value="1"/>
</dbReference>
<gene>
    <name evidence="3" type="ORF">IRJ41_006580</name>
</gene>
<keyword evidence="4" id="KW-1185">Reference proteome</keyword>
<protein>
    <submittedName>
        <fullName evidence="3">WD repeat-containing protein 49-like</fullName>
    </submittedName>
</protein>
<dbReference type="Proteomes" id="UP001059041">
    <property type="component" value="Linkage Group LG18"/>
</dbReference>
<evidence type="ECO:0000313" key="3">
    <source>
        <dbReference type="EMBL" id="KAI7796792.1"/>
    </source>
</evidence>
<accession>A0A9W7TIP3</accession>
<organism evidence="3 4">
    <name type="scientific">Triplophysa rosa</name>
    <name type="common">Cave loach</name>
    <dbReference type="NCBI Taxonomy" id="992332"/>
    <lineage>
        <taxon>Eukaryota</taxon>
        <taxon>Metazoa</taxon>
        <taxon>Chordata</taxon>
        <taxon>Craniata</taxon>
        <taxon>Vertebrata</taxon>
        <taxon>Euteleostomi</taxon>
        <taxon>Actinopterygii</taxon>
        <taxon>Neopterygii</taxon>
        <taxon>Teleostei</taxon>
        <taxon>Ostariophysi</taxon>
        <taxon>Cypriniformes</taxon>
        <taxon>Nemacheilidae</taxon>
        <taxon>Triplophysa</taxon>
    </lineage>
</organism>
<proteinExistence type="predicted"/>
<name>A0A9W7TIP3_TRIRA</name>
<keyword evidence="1" id="KW-0677">Repeat</keyword>
<dbReference type="PANTHER" id="PTHR44324">
    <property type="entry name" value="WD40 REPEAT DOMAIN 95"/>
    <property type="match status" value="1"/>
</dbReference>
<comment type="caution">
    <text evidence="3">The sequence shown here is derived from an EMBL/GenBank/DDBJ whole genome shotgun (WGS) entry which is preliminary data.</text>
</comment>
<evidence type="ECO:0000256" key="1">
    <source>
        <dbReference type="ARBA" id="ARBA00022737"/>
    </source>
</evidence>
<dbReference type="EMBL" id="JAFHDT010000018">
    <property type="protein sequence ID" value="KAI7796792.1"/>
    <property type="molecule type" value="Genomic_DNA"/>
</dbReference>